<sequence>MSNLFSPIKLGQYQLEHRIVMAPLTRMRSGKGDVPNQLMRDYYSQRASKGGFVVSEATVVSPNGNGYLGAPGIYSDGQIPGWRKITNAVHEKGGRIFLQLFHAGRQSHRDMQPNRVLPVGPSEVESEGLAYTANGWVPSTPNRALTQAEVVSLVRDFRAASARGLEAGFDGVEIHAANGYIIDQFLQDGSNRRDDVYGGSIENRTRFLLEITKAVISIWGSNRVGVRLGPDGSFGDMSDTDPVSLFTHAVKELDRLDLAYLRLIEPRVAGNAADDTRVQYPVAARQFRESFRGVIIVAGGFDEASAKAIISEGSADLVAFGRFFISNPDLPERFRRGLPLNNYDRDTFYGGTEIGYTDYPFYQESAESLVGSTEQFA</sequence>
<dbReference type="Proteomes" id="UP000195221">
    <property type="component" value="Unassembled WGS sequence"/>
</dbReference>
<organism evidence="5 6">
    <name type="scientific">Caballeronia sordidicola</name>
    <name type="common">Burkholderia sordidicola</name>
    <dbReference type="NCBI Taxonomy" id="196367"/>
    <lineage>
        <taxon>Bacteria</taxon>
        <taxon>Pseudomonadati</taxon>
        <taxon>Pseudomonadota</taxon>
        <taxon>Betaproteobacteria</taxon>
        <taxon>Burkholderiales</taxon>
        <taxon>Burkholderiaceae</taxon>
        <taxon>Caballeronia</taxon>
    </lineage>
</organism>
<gene>
    <name evidence="5" type="ORF">PAMC26577_39385</name>
</gene>
<name>A0A242M363_CABSO</name>
<dbReference type="CDD" id="cd02933">
    <property type="entry name" value="OYE_like_FMN"/>
    <property type="match status" value="1"/>
</dbReference>
<dbReference type="GO" id="GO:0010181">
    <property type="term" value="F:FMN binding"/>
    <property type="evidence" value="ECO:0007669"/>
    <property type="project" value="InterPro"/>
</dbReference>
<dbReference type="PANTHER" id="PTHR22893:SF91">
    <property type="entry name" value="NADPH DEHYDROGENASE 2-RELATED"/>
    <property type="match status" value="1"/>
</dbReference>
<reference evidence="5 6" key="1">
    <citation type="submission" date="2017-03" db="EMBL/GenBank/DDBJ databases">
        <title>Genome analysis of strain PAMC 26577.</title>
        <authorList>
            <person name="Oh H.-M."/>
            <person name="Yang J.-A."/>
        </authorList>
    </citation>
    <scope>NUCLEOTIDE SEQUENCE [LARGE SCALE GENOMIC DNA]</scope>
    <source>
        <strain evidence="5 6">PAMC 26577</strain>
    </source>
</reference>
<dbReference type="PANTHER" id="PTHR22893">
    <property type="entry name" value="NADH OXIDOREDUCTASE-RELATED"/>
    <property type="match status" value="1"/>
</dbReference>
<dbReference type="EMBL" id="NBTZ01000180">
    <property type="protein sequence ID" value="OTP65553.1"/>
    <property type="molecule type" value="Genomic_DNA"/>
</dbReference>
<dbReference type="GO" id="GO:0005829">
    <property type="term" value="C:cytosol"/>
    <property type="evidence" value="ECO:0007669"/>
    <property type="project" value="UniProtKB-ARBA"/>
</dbReference>
<evidence type="ECO:0000259" key="4">
    <source>
        <dbReference type="Pfam" id="PF00724"/>
    </source>
</evidence>
<dbReference type="FunFam" id="3.20.20.70:FF:000059">
    <property type="entry name" value="N-ethylmaleimide reductase, FMN-linked"/>
    <property type="match status" value="1"/>
</dbReference>
<dbReference type="InterPro" id="IPR013785">
    <property type="entry name" value="Aldolase_TIM"/>
</dbReference>
<dbReference type="GO" id="GO:0016628">
    <property type="term" value="F:oxidoreductase activity, acting on the CH-CH group of donors, NAD or NADP as acceptor"/>
    <property type="evidence" value="ECO:0007669"/>
    <property type="project" value="UniProtKB-ARBA"/>
</dbReference>
<dbReference type="SUPFAM" id="SSF51395">
    <property type="entry name" value="FMN-linked oxidoreductases"/>
    <property type="match status" value="1"/>
</dbReference>
<dbReference type="AlphaFoldDB" id="A0A242M363"/>
<feature type="domain" description="NADH:flavin oxidoreductase/NADH oxidase N-terminal" evidence="4">
    <location>
        <begin position="3"/>
        <end position="341"/>
    </location>
</feature>
<dbReference type="Gene3D" id="3.20.20.70">
    <property type="entry name" value="Aldolase class I"/>
    <property type="match status" value="1"/>
</dbReference>
<comment type="caution">
    <text evidence="5">The sequence shown here is derived from an EMBL/GenBank/DDBJ whole genome shotgun (WGS) entry which is preliminary data.</text>
</comment>
<dbReference type="Pfam" id="PF00724">
    <property type="entry name" value="Oxidored_FMN"/>
    <property type="match status" value="1"/>
</dbReference>
<evidence type="ECO:0000313" key="5">
    <source>
        <dbReference type="EMBL" id="OTP65553.1"/>
    </source>
</evidence>
<dbReference type="RefSeq" id="WP_086386826.1">
    <property type="nucleotide sequence ID" value="NZ_NBTZ01000180.1"/>
</dbReference>
<dbReference type="InterPro" id="IPR001155">
    <property type="entry name" value="OxRdtase_FMN_N"/>
</dbReference>
<keyword evidence="3" id="KW-0560">Oxidoreductase</keyword>
<evidence type="ECO:0000256" key="2">
    <source>
        <dbReference type="ARBA" id="ARBA00005979"/>
    </source>
</evidence>
<proteinExistence type="inferred from homology"/>
<evidence type="ECO:0000256" key="1">
    <source>
        <dbReference type="ARBA" id="ARBA00001917"/>
    </source>
</evidence>
<evidence type="ECO:0000313" key="6">
    <source>
        <dbReference type="Proteomes" id="UP000195221"/>
    </source>
</evidence>
<evidence type="ECO:0000256" key="3">
    <source>
        <dbReference type="ARBA" id="ARBA00023002"/>
    </source>
</evidence>
<accession>A0A242M363</accession>
<protein>
    <submittedName>
        <fullName evidence="5">NADH:flavin oxidoreductase</fullName>
    </submittedName>
</protein>
<comment type="cofactor">
    <cofactor evidence="1">
        <name>FMN</name>
        <dbReference type="ChEBI" id="CHEBI:58210"/>
    </cofactor>
</comment>
<comment type="similarity">
    <text evidence="2">Belongs to the NADH:flavin oxidoreductase/NADH oxidase family.</text>
</comment>
<dbReference type="InterPro" id="IPR045247">
    <property type="entry name" value="Oye-like"/>
</dbReference>